<sequence>IIDYLMCTKVVMGHQGGVAAKYRIGSLNFFQSLTTYDHVCFTYIARESQELEVDNEIQELEVDDEIQKSQELEVDDEIQKSQELEVDDEIQKSQELDVDEVIATEHSAFFNSFLETIKRNYEN</sequence>
<comment type="caution">
    <text evidence="1">The sequence shown here is derived from an EMBL/GenBank/DDBJ whole genome shotgun (WGS) entry which is preliminary data.</text>
</comment>
<evidence type="ECO:0000313" key="1">
    <source>
        <dbReference type="EMBL" id="CAG8657434.1"/>
    </source>
</evidence>
<dbReference type="Proteomes" id="UP000789920">
    <property type="component" value="Unassembled WGS sequence"/>
</dbReference>
<keyword evidence="2" id="KW-1185">Reference proteome</keyword>
<reference evidence="1" key="1">
    <citation type="submission" date="2021-06" db="EMBL/GenBank/DDBJ databases">
        <authorList>
            <person name="Kallberg Y."/>
            <person name="Tangrot J."/>
            <person name="Rosling A."/>
        </authorList>
    </citation>
    <scope>NUCLEOTIDE SEQUENCE</scope>
    <source>
        <strain evidence="1">MA461A</strain>
    </source>
</reference>
<proteinExistence type="predicted"/>
<dbReference type="EMBL" id="CAJVQC010014461">
    <property type="protein sequence ID" value="CAG8657434.1"/>
    <property type="molecule type" value="Genomic_DNA"/>
</dbReference>
<accession>A0ACA9NNE6</accession>
<feature type="non-terminal residue" evidence="1">
    <location>
        <position position="123"/>
    </location>
</feature>
<organism evidence="1 2">
    <name type="scientific">Racocetra persica</name>
    <dbReference type="NCBI Taxonomy" id="160502"/>
    <lineage>
        <taxon>Eukaryota</taxon>
        <taxon>Fungi</taxon>
        <taxon>Fungi incertae sedis</taxon>
        <taxon>Mucoromycota</taxon>
        <taxon>Glomeromycotina</taxon>
        <taxon>Glomeromycetes</taxon>
        <taxon>Diversisporales</taxon>
        <taxon>Gigasporaceae</taxon>
        <taxon>Racocetra</taxon>
    </lineage>
</organism>
<feature type="non-terminal residue" evidence="1">
    <location>
        <position position="1"/>
    </location>
</feature>
<name>A0ACA9NNE6_9GLOM</name>
<evidence type="ECO:0000313" key="2">
    <source>
        <dbReference type="Proteomes" id="UP000789920"/>
    </source>
</evidence>
<gene>
    <name evidence="1" type="ORF">RPERSI_LOCUS8131</name>
</gene>
<protein>
    <submittedName>
        <fullName evidence="1">5894_t:CDS:1</fullName>
    </submittedName>
</protein>